<dbReference type="RefSeq" id="XP_013423192.1">
    <property type="nucleotide sequence ID" value="XM_013567738.1"/>
</dbReference>
<dbReference type="GO" id="GO:0005507">
    <property type="term" value="F:copper ion binding"/>
    <property type="evidence" value="ECO:0007669"/>
    <property type="project" value="InterPro"/>
</dbReference>
<feature type="region of interest" description="Disordered" evidence="1">
    <location>
        <begin position="469"/>
        <end position="491"/>
    </location>
</feature>
<evidence type="ECO:0000256" key="1">
    <source>
        <dbReference type="SAM" id="MobiDB-lite"/>
    </source>
</evidence>
<evidence type="ECO:0000259" key="2">
    <source>
        <dbReference type="PROSITE" id="PS50073"/>
    </source>
</evidence>
<dbReference type="EMBL" id="KL584724">
    <property type="protein sequence ID" value="KEQ69036.1"/>
    <property type="molecule type" value="Genomic_DNA"/>
</dbReference>
<dbReference type="InterPro" id="IPR036395">
    <property type="entry name" value="Cu_fist_DNA-bd_dom_sf"/>
</dbReference>
<dbReference type="OrthoDB" id="5600085at2759"/>
<dbReference type="GO" id="GO:0003677">
    <property type="term" value="F:DNA binding"/>
    <property type="evidence" value="ECO:0007669"/>
    <property type="project" value="InterPro"/>
</dbReference>
<dbReference type="GO" id="GO:0003700">
    <property type="term" value="F:DNA-binding transcription factor activity"/>
    <property type="evidence" value="ECO:0007669"/>
    <property type="project" value="InterPro"/>
</dbReference>
<accession>A0A074X330</accession>
<protein>
    <recommendedName>
        <fullName evidence="2">Copper-fist domain-containing protein</fullName>
    </recommendedName>
</protein>
<dbReference type="HOGENOM" id="CLU_555449_0_0_1"/>
<evidence type="ECO:0000313" key="3">
    <source>
        <dbReference type="EMBL" id="KEQ69036.1"/>
    </source>
</evidence>
<dbReference type="Pfam" id="PF00649">
    <property type="entry name" value="Copper-fist"/>
    <property type="match status" value="1"/>
</dbReference>
<dbReference type="AlphaFoldDB" id="A0A074X330"/>
<name>A0A074X330_9PEZI</name>
<keyword evidence="4" id="KW-1185">Reference proteome</keyword>
<feature type="domain" description="Copper-fist" evidence="2">
    <location>
        <begin position="44"/>
        <end position="79"/>
    </location>
</feature>
<gene>
    <name evidence="3" type="ORF">M436DRAFT_67719</name>
</gene>
<feature type="region of interest" description="Disordered" evidence="1">
    <location>
        <begin position="1"/>
        <end position="28"/>
    </location>
</feature>
<organism evidence="3 4">
    <name type="scientific">Aureobasidium namibiae CBS 147.97</name>
    <dbReference type="NCBI Taxonomy" id="1043004"/>
    <lineage>
        <taxon>Eukaryota</taxon>
        <taxon>Fungi</taxon>
        <taxon>Dikarya</taxon>
        <taxon>Ascomycota</taxon>
        <taxon>Pezizomycotina</taxon>
        <taxon>Dothideomycetes</taxon>
        <taxon>Dothideomycetidae</taxon>
        <taxon>Dothideales</taxon>
        <taxon>Saccotheciaceae</taxon>
        <taxon>Aureobasidium</taxon>
    </lineage>
</organism>
<evidence type="ECO:0000313" key="4">
    <source>
        <dbReference type="Proteomes" id="UP000027730"/>
    </source>
</evidence>
<feature type="compositionally biased region" description="Pro residues" evidence="1">
    <location>
        <begin position="1"/>
        <end position="13"/>
    </location>
</feature>
<dbReference type="Gene3D" id="3.90.430.10">
    <property type="entry name" value="Copper fist DNA-binding domain"/>
    <property type="match status" value="1"/>
</dbReference>
<dbReference type="InterPro" id="IPR001083">
    <property type="entry name" value="Cu_fist_DNA-bd_dom"/>
</dbReference>
<dbReference type="GO" id="GO:0005634">
    <property type="term" value="C:nucleus"/>
    <property type="evidence" value="ECO:0007669"/>
    <property type="project" value="InterPro"/>
</dbReference>
<dbReference type="PROSITE" id="PS50073">
    <property type="entry name" value="COPPER_FIST_2"/>
    <property type="match status" value="1"/>
</dbReference>
<dbReference type="SMART" id="SM01090">
    <property type="entry name" value="Copper-fist"/>
    <property type="match status" value="1"/>
</dbReference>
<proteinExistence type="predicted"/>
<dbReference type="Proteomes" id="UP000027730">
    <property type="component" value="Unassembled WGS sequence"/>
</dbReference>
<dbReference type="GeneID" id="25414261"/>
<dbReference type="SUPFAM" id="SSF57879">
    <property type="entry name" value="Zinc domain conserved in yeast copper-regulated transcription factors"/>
    <property type="match status" value="1"/>
</dbReference>
<sequence length="491" mass="55075">MEDPTPPTPPTPPRSKNNRRPAIKDPSRKDLIRIRNRLNNRVYKFACLTCIAGHRAPQCDPVKHHDKVLYRRPDPGRPAKNCGHPASQGCNCKALRKLCCLLDEQQWAELRAGGIPTATMYDDEDELNKAVNEQRIAQEQAQAHEQALQAANLYAYHQHPLPYQPVPPLLDMPFVHPGQMVQHDQHMAYHPVPPPQFDFYGNAFAPAAFQPTEYTPQFQPAAIQPQYQDLTIQADTTALQQFAAHMAQEEQIAAQPSANPTKSCCSSRSQAAQPLMQPASSLFNIPSSFPKAQFGCQNCASFDCTCLTCPELSQSSSGAWSHMCGRGCEFDRPVLPPVLLKQEYSSSSQETQDVFQGIPEYQSPLQDYSQGLPEHQTPLQNYSQQPQDVFHQIEHFTQQSQDAFHQSQDFTLQPQGSFYQAQNFTQQPQGFSQQPQDAFQGLSELQAPLEDYSQLPSLNVPNLPEFQLGQTRPTFDGALGYDDSSDIPARW</sequence>
<reference evidence="3 4" key="1">
    <citation type="journal article" date="2014" name="BMC Genomics">
        <title>Genome sequencing of four Aureobasidium pullulans varieties: biotechnological potential, stress tolerance, and description of new species.</title>
        <authorList>
            <person name="Gostin Ar C."/>
            <person name="Ohm R.A."/>
            <person name="Kogej T."/>
            <person name="Sonjak S."/>
            <person name="Turk M."/>
            <person name="Zajc J."/>
            <person name="Zalar P."/>
            <person name="Grube M."/>
            <person name="Sun H."/>
            <person name="Han J."/>
            <person name="Sharma A."/>
            <person name="Chiniquy J."/>
            <person name="Ngan C.Y."/>
            <person name="Lipzen A."/>
            <person name="Barry K."/>
            <person name="Grigoriev I.V."/>
            <person name="Gunde-Cimerman N."/>
        </authorList>
    </citation>
    <scope>NUCLEOTIDE SEQUENCE [LARGE SCALE GENOMIC DNA]</scope>
    <source>
        <strain evidence="3 4">CBS 147.97</strain>
    </source>
</reference>